<keyword evidence="5" id="KW-0067">ATP-binding</keyword>
<gene>
    <name evidence="7" type="ORF">AGOR_G00156290</name>
</gene>
<keyword evidence="3" id="KW-0547">Nucleotide-binding</keyword>
<reference evidence="7" key="1">
    <citation type="submission" date="2021-01" db="EMBL/GenBank/DDBJ databases">
        <authorList>
            <person name="Zahm M."/>
            <person name="Roques C."/>
            <person name="Cabau C."/>
            <person name="Klopp C."/>
            <person name="Donnadieu C."/>
            <person name="Jouanno E."/>
            <person name="Lampietro C."/>
            <person name="Louis A."/>
            <person name="Herpin A."/>
            <person name="Echchiki A."/>
            <person name="Berthelot C."/>
            <person name="Parey E."/>
            <person name="Roest-Crollius H."/>
            <person name="Braasch I."/>
            <person name="Postlethwait J."/>
            <person name="Bobe J."/>
            <person name="Montfort J."/>
            <person name="Bouchez O."/>
            <person name="Begum T."/>
            <person name="Mejri S."/>
            <person name="Adams A."/>
            <person name="Chen W.-J."/>
            <person name="Guiguen Y."/>
        </authorList>
    </citation>
    <scope>NUCLEOTIDE SEQUENCE</scope>
    <source>
        <tissue evidence="7">Blood</tissue>
    </source>
</reference>
<dbReference type="GO" id="GO:0000448">
    <property type="term" value="P:cleavage in ITS2 between 5.8S rRNA and LSU-rRNA of tricistronic rRNA transcript (SSU-rRNA, 5.8S rRNA, LSU-rRNA)"/>
    <property type="evidence" value="ECO:0007669"/>
    <property type="project" value="TreeGrafter"/>
</dbReference>
<dbReference type="PANTHER" id="PTHR12755">
    <property type="entry name" value="CLEAVAGE/POLYADENYLATION FACTOR IA SUBUNIT CLP1P"/>
    <property type="match status" value="1"/>
</dbReference>
<keyword evidence="4" id="KW-0418">Kinase</keyword>
<evidence type="ECO:0000256" key="4">
    <source>
        <dbReference type="ARBA" id="ARBA00022777"/>
    </source>
</evidence>
<feature type="domain" description="Clp1 P-loop" evidence="6">
    <location>
        <begin position="19"/>
        <end position="72"/>
    </location>
</feature>
<dbReference type="Gene3D" id="3.40.50.300">
    <property type="entry name" value="P-loop containing nucleotide triphosphate hydrolases"/>
    <property type="match status" value="1"/>
</dbReference>
<sequence length="84" mass="9057">MFIPGGDESDGCPVIVVCGGKNAGKSTFNRNLINIMLNHFASVNYLECDLGQMEFTPLGCLSLSTIIEPLLGILQCPVLLSILW</sequence>
<dbReference type="InterPro" id="IPR045116">
    <property type="entry name" value="Clp1/Grc3"/>
</dbReference>
<organism evidence="7 8">
    <name type="scientific">Albula goreensis</name>
    <dbReference type="NCBI Taxonomy" id="1534307"/>
    <lineage>
        <taxon>Eukaryota</taxon>
        <taxon>Metazoa</taxon>
        <taxon>Chordata</taxon>
        <taxon>Craniata</taxon>
        <taxon>Vertebrata</taxon>
        <taxon>Euteleostomi</taxon>
        <taxon>Actinopterygii</taxon>
        <taxon>Neopterygii</taxon>
        <taxon>Teleostei</taxon>
        <taxon>Albuliformes</taxon>
        <taxon>Albulidae</taxon>
        <taxon>Albula</taxon>
    </lineage>
</organism>
<dbReference type="InterPro" id="IPR032319">
    <property type="entry name" value="CLP1_P"/>
</dbReference>
<dbReference type="SUPFAM" id="SSF52540">
    <property type="entry name" value="P-loop containing nucleoside triphosphate hydrolases"/>
    <property type="match status" value="1"/>
</dbReference>
<accession>A0A8T3D7S0</accession>
<dbReference type="GO" id="GO:0005634">
    <property type="term" value="C:nucleus"/>
    <property type="evidence" value="ECO:0007669"/>
    <property type="project" value="TreeGrafter"/>
</dbReference>
<keyword evidence="2" id="KW-0808">Transferase</keyword>
<protein>
    <recommendedName>
        <fullName evidence="6">Clp1 P-loop domain-containing protein</fullName>
    </recommendedName>
</protein>
<evidence type="ECO:0000313" key="8">
    <source>
        <dbReference type="Proteomes" id="UP000829720"/>
    </source>
</evidence>
<evidence type="ECO:0000256" key="5">
    <source>
        <dbReference type="ARBA" id="ARBA00022840"/>
    </source>
</evidence>
<name>A0A8T3D7S0_9TELE</name>
<proteinExistence type="inferred from homology"/>
<dbReference type="OrthoDB" id="2405412at2759"/>
<evidence type="ECO:0000256" key="2">
    <source>
        <dbReference type="ARBA" id="ARBA00022679"/>
    </source>
</evidence>
<dbReference type="Pfam" id="PF16575">
    <property type="entry name" value="CLP1_P"/>
    <property type="match status" value="1"/>
</dbReference>
<dbReference type="EMBL" id="JAERUA010000014">
    <property type="protein sequence ID" value="KAI1890695.1"/>
    <property type="molecule type" value="Genomic_DNA"/>
</dbReference>
<keyword evidence="8" id="KW-1185">Reference proteome</keyword>
<dbReference type="InterPro" id="IPR027417">
    <property type="entry name" value="P-loop_NTPase"/>
</dbReference>
<evidence type="ECO:0000313" key="7">
    <source>
        <dbReference type="EMBL" id="KAI1890695.1"/>
    </source>
</evidence>
<comment type="similarity">
    <text evidence="1">Belongs to the Clp1 family. NOL9/GRC3 subfamily.</text>
</comment>
<evidence type="ECO:0000256" key="1">
    <source>
        <dbReference type="ARBA" id="ARBA00011003"/>
    </source>
</evidence>
<evidence type="ECO:0000256" key="3">
    <source>
        <dbReference type="ARBA" id="ARBA00022741"/>
    </source>
</evidence>
<dbReference type="PANTHER" id="PTHR12755:SF3">
    <property type="entry name" value="POLYNUCLEOTIDE 5'-HYDROXYL-KINASE NOL9"/>
    <property type="match status" value="1"/>
</dbReference>
<comment type="caution">
    <text evidence="7">The sequence shown here is derived from an EMBL/GenBank/DDBJ whole genome shotgun (WGS) entry which is preliminary data.</text>
</comment>
<dbReference type="GO" id="GO:0005524">
    <property type="term" value="F:ATP binding"/>
    <property type="evidence" value="ECO:0007669"/>
    <property type="project" value="UniProtKB-KW"/>
</dbReference>
<evidence type="ECO:0000259" key="6">
    <source>
        <dbReference type="Pfam" id="PF16575"/>
    </source>
</evidence>
<dbReference type="GO" id="GO:0051731">
    <property type="term" value="F:polynucleotide 5'-hydroxyl-kinase activity"/>
    <property type="evidence" value="ECO:0007669"/>
    <property type="project" value="InterPro"/>
</dbReference>
<dbReference type="AlphaFoldDB" id="A0A8T3D7S0"/>
<dbReference type="Proteomes" id="UP000829720">
    <property type="component" value="Unassembled WGS sequence"/>
</dbReference>